<keyword evidence="3" id="KW-0813">Transport</keyword>
<dbReference type="InterPro" id="IPR000566">
    <property type="entry name" value="Lipocln_cytosolic_FA-bd_dom"/>
</dbReference>
<dbReference type="InterPro" id="IPR000463">
    <property type="entry name" value="Fatty_acid-bd"/>
</dbReference>
<dbReference type="InterPro" id="IPR031259">
    <property type="entry name" value="ILBP"/>
</dbReference>
<evidence type="ECO:0000313" key="6">
    <source>
        <dbReference type="Proteomes" id="UP001347796"/>
    </source>
</evidence>
<name>A0AAN8KCE0_PATCE</name>
<feature type="domain" description="Cytosolic fatty-acid binding proteins" evidence="4">
    <location>
        <begin position="6"/>
        <end position="23"/>
    </location>
</feature>
<evidence type="ECO:0000256" key="2">
    <source>
        <dbReference type="ARBA" id="ARBA00023121"/>
    </source>
</evidence>
<proteinExistence type="inferred from homology"/>
<dbReference type="PRINTS" id="PR00178">
    <property type="entry name" value="FATTYACIDBP"/>
</dbReference>
<dbReference type="InterPro" id="IPR012674">
    <property type="entry name" value="Calycin"/>
</dbReference>
<evidence type="ECO:0000256" key="1">
    <source>
        <dbReference type="ARBA" id="ARBA00008390"/>
    </source>
</evidence>
<dbReference type="PANTHER" id="PTHR11955">
    <property type="entry name" value="FATTY ACID BINDING PROTEIN"/>
    <property type="match status" value="1"/>
</dbReference>
<keyword evidence="2" id="KW-0446">Lipid-binding</keyword>
<evidence type="ECO:0000259" key="4">
    <source>
        <dbReference type="PROSITE" id="PS00214"/>
    </source>
</evidence>
<comment type="caution">
    <text evidence="5">The sequence shown here is derived from an EMBL/GenBank/DDBJ whole genome shotgun (WGS) entry which is preliminary data.</text>
</comment>
<dbReference type="PROSITE" id="PS00214">
    <property type="entry name" value="FABP"/>
    <property type="match status" value="1"/>
</dbReference>
<dbReference type="CDD" id="cd00742">
    <property type="entry name" value="FABP"/>
    <property type="match status" value="1"/>
</dbReference>
<comment type="similarity">
    <text evidence="1 3">Belongs to the calycin superfamily. Fatty-acid binding protein (FABP) family.</text>
</comment>
<dbReference type="GO" id="GO:0008289">
    <property type="term" value="F:lipid binding"/>
    <property type="evidence" value="ECO:0007669"/>
    <property type="project" value="UniProtKB-KW"/>
</dbReference>
<evidence type="ECO:0000313" key="5">
    <source>
        <dbReference type="EMBL" id="KAK6192552.1"/>
    </source>
</evidence>
<keyword evidence="6" id="KW-1185">Reference proteome</keyword>
<dbReference type="Proteomes" id="UP001347796">
    <property type="component" value="Unassembled WGS sequence"/>
</dbReference>
<sequence length="136" mass="14888">MSAICGKWELCSSENFEEYMKAIGVSPENIDKAKKSLESNSKLVHEINGSGNSWSIKTTTNAGEKEIKFNLGEEFSTATLDGRPVKVTFSVDGDQLVEIQKGDGFETKNVRSVSGNELTAIMTGNGVQCTRKYKKI</sequence>
<organism evidence="5 6">
    <name type="scientific">Patella caerulea</name>
    <name type="common">Rayed Mediterranean limpet</name>
    <dbReference type="NCBI Taxonomy" id="87958"/>
    <lineage>
        <taxon>Eukaryota</taxon>
        <taxon>Metazoa</taxon>
        <taxon>Spiralia</taxon>
        <taxon>Lophotrochozoa</taxon>
        <taxon>Mollusca</taxon>
        <taxon>Gastropoda</taxon>
        <taxon>Patellogastropoda</taxon>
        <taxon>Patelloidea</taxon>
        <taxon>Patellidae</taxon>
        <taxon>Patella</taxon>
    </lineage>
</organism>
<dbReference type="Pfam" id="PF00061">
    <property type="entry name" value="Lipocalin"/>
    <property type="match status" value="1"/>
</dbReference>
<evidence type="ECO:0000256" key="3">
    <source>
        <dbReference type="RuleBase" id="RU003696"/>
    </source>
</evidence>
<dbReference type="Gene3D" id="2.40.128.20">
    <property type="match status" value="1"/>
</dbReference>
<accession>A0AAN8KCE0</accession>
<dbReference type="EMBL" id="JAZGQO010000002">
    <property type="protein sequence ID" value="KAK6192552.1"/>
    <property type="molecule type" value="Genomic_DNA"/>
</dbReference>
<reference evidence="5 6" key="1">
    <citation type="submission" date="2024-01" db="EMBL/GenBank/DDBJ databases">
        <title>The genome of the rayed Mediterranean limpet Patella caerulea (Linnaeus, 1758).</title>
        <authorList>
            <person name="Anh-Thu Weber A."/>
            <person name="Halstead-Nussloch G."/>
        </authorList>
    </citation>
    <scope>NUCLEOTIDE SEQUENCE [LARGE SCALE GENOMIC DNA]</scope>
    <source>
        <strain evidence="5">AATW-2023a</strain>
        <tissue evidence="5">Whole specimen</tissue>
    </source>
</reference>
<protein>
    <recommendedName>
        <fullName evidence="4">Cytosolic fatty-acid binding proteins domain-containing protein</fullName>
    </recommendedName>
</protein>
<gene>
    <name evidence="5" type="ORF">SNE40_004001</name>
</gene>
<dbReference type="AlphaFoldDB" id="A0AAN8KCE0"/>
<dbReference type="SUPFAM" id="SSF50814">
    <property type="entry name" value="Lipocalins"/>
    <property type="match status" value="1"/>
</dbReference>